<sequence length="113" mass="11620">MRILRTAAVLLASGALLAGTAGGTAVAQAPAAQEQNDQVLVFILDKAVPVKKFKNPEGCYELPVGTHVVINDTPREITLYATPGCDGTPVVPGVPLEPGRGAHDSPAFGSFKA</sequence>
<name>A0ABP5TSI6_9PSEU</name>
<keyword evidence="4" id="KW-1185">Reference proteome</keyword>
<evidence type="ECO:0000256" key="1">
    <source>
        <dbReference type="SAM" id="MobiDB-lite"/>
    </source>
</evidence>
<feature type="chain" id="PRO_5047363513" description="Secreted protein" evidence="2">
    <location>
        <begin position="19"/>
        <end position="113"/>
    </location>
</feature>
<gene>
    <name evidence="3" type="ORF">GCM10009854_44470</name>
</gene>
<keyword evidence="2" id="KW-0732">Signal</keyword>
<comment type="caution">
    <text evidence="3">The sequence shown here is derived from an EMBL/GenBank/DDBJ whole genome shotgun (WGS) entry which is preliminary data.</text>
</comment>
<evidence type="ECO:0000256" key="2">
    <source>
        <dbReference type="SAM" id="SignalP"/>
    </source>
</evidence>
<organism evidence="3 4">
    <name type="scientific">Saccharopolyspora halophila</name>
    <dbReference type="NCBI Taxonomy" id="405551"/>
    <lineage>
        <taxon>Bacteria</taxon>
        <taxon>Bacillati</taxon>
        <taxon>Actinomycetota</taxon>
        <taxon>Actinomycetes</taxon>
        <taxon>Pseudonocardiales</taxon>
        <taxon>Pseudonocardiaceae</taxon>
        <taxon>Saccharopolyspora</taxon>
    </lineage>
</organism>
<evidence type="ECO:0000313" key="3">
    <source>
        <dbReference type="EMBL" id="GAA2360487.1"/>
    </source>
</evidence>
<feature type="region of interest" description="Disordered" evidence="1">
    <location>
        <begin position="92"/>
        <end position="113"/>
    </location>
</feature>
<evidence type="ECO:0000313" key="4">
    <source>
        <dbReference type="Proteomes" id="UP001501218"/>
    </source>
</evidence>
<proteinExistence type="predicted"/>
<accession>A0ABP5TSI6</accession>
<dbReference type="EMBL" id="BAAARA010000021">
    <property type="protein sequence ID" value="GAA2360487.1"/>
    <property type="molecule type" value="Genomic_DNA"/>
</dbReference>
<feature type="signal peptide" evidence="2">
    <location>
        <begin position="1"/>
        <end position="18"/>
    </location>
</feature>
<reference evidence="4" key="1">
    <citation type="journal article" date="2019" name="Int. J. Syst. Evol. Microbiol.">
        <title>The Global Catalogue of Microorganisms (GCM) 10K type strain sequencing project: providing services to taxonomists for standard genome sequencing and annotation.</title>
        <authorList>
            <consortium name="The Broad Institute Genomics Platform"/>
            <consortium name="The Broad Institute Genome Sequencing Center for Infectious Disease"/>
            <person name="Wu L."/>
            <person name="Ma J."/>
        </authorList>
    </citation>
    <scope>NUCLEOTIDE SEQUENCE [LARGE SCALE GENOMIC DNA]</scope>
    <source>
        <strain evidence="4">JCM 16221</strain>
    </source>
</reference>
<dbReference type="RefSeq" id="WP_344136372.1">
    <property type="nucleotide sequence ID" value="NZ_BAAARA010000021.1"/>
</dbReference>
<dbReference type="Proteomes" id="UP001501218">
    <property type="component" value="Unassembled WGS sequence"/>
</dbReference>
<evidence type="ECO:0008006" key="5">
    <source>
        <dbReference type="Google" id="ProtNLM"/>
    </source>
</evidence>
<protein>
    <recommendedName>
        <fullName evidence="5">Secreted protein</fullName>
    </recommendedName>
</protein>